<name>A0A2K9UZ78_VIBAL</name>
<proteinExistence type="predicted"/>
<evidence type="ECO:0000313" key="1">
    <source>
        <dbReference type="EMBL" id="AUV50335.1"/>
    </source>
</evidence>
<dbReference type="RefSeq" id="WP_114320495.1">
    <property type="nucleotide sequence ID" value="NZ_MG456577.1"/>
</dbReference>
<geneLocation type="plasmid" evidence="1">
    <name>pVb1978</name>
</geneLocation>
<sequence>MQTLFYFNNVSQLSDFESFEVKPVSGGHSDAPKQDEEPKFWSVIGTLKEEKAEGLQGRQFPVADLPTELYAGLFANLCEQITGKA</sequence>
<organism evidence="1">
    <name type="scientific">Vibrio alginolyticus</name>
    <dbReference type="NCBI Taxonomy" id="663"/>
    <lineage>
        <taxon>Bacteria</taxon>
        <taxon>Pseudomonadati</taxon>
        <taxon>Pseudomonadota</taxon>
        <taxon>Gammaproteobacteria</taxon>
        <taxon>Vibrionales</taxon>
        <taxon>Vibrionaceae</taxon>
        <taxon>Vibrio</taxon>
    </lineage>
</organism>
<dbReference type="AlphaFoldDB" id="A0A2K9UZ78"/>
<accession>A0A2K9UZ78</accession>
<protein>
    <submittedName>
        <fullName evidence="1">Uncharacterized protein</fullName>
    </submittedName>
</protein>
<dbReference type="EMBL" id="MG456577">
    <property type="protein sequence ID" value="AUV50335.1"/>
    <property type="molecule type" value="Genomic_DNA"/>
</dbReference>
<keyword evidence="1" id="KW-0614">Plasmid</keyword>
<reference evidence="1" key="1">
    <citation type="submission" date="2017-11" db="EMBL/GenBank/DDBJ databases">
        <title>Genetic charecterization of a blaVIM-1-Carrying plasmid in Vibrio alginolyticus.</title>
        <authorList>
            <person name="Zheng Z."/>
            <person name="Li R."/>
            <person name="Chen S."/>
        </authorList>
    </citation>
    <scope>NUCLEOTIDE SEQUENCE</scope>
    <source>
        <strain evidence="1">Vb1978</strain>
        <plasmid evidence="1">pVb1978</plasmid>
    </source>
</reference>